<evidence type="ECO:0000313" key="1">
    <source>
        <dbReference type="EMBL" id="MBE9066733.1"/>
    </source>
</evidence>
<protein>
    <submittedName>
        <fullName evidence="1">Heterocyst frequency control protein PatD</fullName>
    </submittedName>
</protein>
<dbReference type="AlphaFoldDB" id="A0A928ZRL7"/>
<name>A0A928ZRL7_LEPEC</name>
<accession>A0A928ZRL7</accession>
<reference evidence="1" key="1">
    <citation type="submission" date="2020-10" db="EMBL/GenBank/DDBJ databases">
        <authorList>
            <person name="Castelo-Branco R."/>
            <person name="Eusebio N."/>
            <person name="Adriana R."/>
            <person name="Vieira A."/>
            <person name="Brugerolle De Fraissinette N."/>
            <person name="Rezende De Castro R."/>
            <person name="Schneider M.P."/>
            <person name="Vasconcelos V."/>
            <person name="Leao P.N."/>
        </authorList>
    </citation>
    <scope>NUCLEOTIDE SEQUENCE</scope>
    <source>
        <strain evidence="1">LEGE 11479</strain>
    </source>
</reference>
<proteinExistence type="predicted"/>
<dbReference type="RefSeq" id="WP_193992707.1">
    <property type="nucleotide sequence ID" value="NZ_JADEXP010000055.1"/>
</dbReference>
<keyword evidence="2" id="KW-1185">Reference proteome</keyword>
<dbReference type="NCBIfam" id="NF037954">
    <property type="entry name" value="het_cyst_PatD"/>
    <property type="match status" value="1"/>
</dbReference>
<gene>
    <name evidence="1" type="primary">patD</name>
    <name evidence="1" type="ORF">IQ260_08715</name>
</gene>
<dbReference type="EMBL" id="JADEXP010000055">
    <property type="protein sequence ID" value="MBE9066733.1"/>
    <property type="molecule type" value="Genomic_DNA"/>
</dbReference>
<sequence length="135" mass="15453">MTFFSPIDELECYGEYLSQLRAAVGQDEDQREGQAEMAQRAHALQAFYQQTLWGLLTQTELSQPQWRSATTEIHRHMRLLGVEVSFARSARQGPLRQQRLEQIEQRLEQLQGFTNVLIALVKPLAASPRASDVQL</sequence>
<organism evidence="1 2">
    <name type="scientific">Leptolyngbya cf. ectocarpi LEGE 11479</name>
    <dbReference type="NCBI Taxonomy" id="1828722"/>
    <lineage>
        <taxon>Bacteria</taxon>
        <taxon>Bacillati</taxon>
        <taxon>Cyanobacteriota</taxon>
        <taxon>Cyanophyceae</taxon>
        <taxon>Leptolyngbyales</taxon>
        <taxon>Leptolyngbyaceae</taxon>
        <taxon>Leptolyngbya group</taxon>
        <taxon>Leptolyngbya</taxon>
    </lineage>
</organism>
<dbReference type="Proteomes" id="UP000615026">
    <property type="component" value="Unassembled WGS sequence"/>
</dbReference>
<comment type="caution">
    <text evidence="1">The sequence shown here is derived from an EMBL/GenBank/DDBJ whole genome shotgun (WGS) entry which is preliminary data.</text>
</comment>
<dbReference type="InterPro" id="IPR047810">
    <property type="entry name" value="PatD-like"/>
</dbReference>
<evidence type="ECO:0000313" key="2">
    <source>
        <dbReference type="Proteomes" id="UP000615026"/>
    </source>
</evidence>